<feature type="transmembrane region" description="Helical" evidence="1">
    <location>
        <begin position="60"/>
        <end position="79"/>
    </location>
</feature>
<keyword evidence="1" id="KW-0812">Transmembrane</keyword>
<dbReference type="OrthoDB" id="2085228at2"/>
<organism evidence="2 3">
    <name type="scientific">Hathewaya proteolytica DSM 3090</name>
    <dbReference type="NCBI Taxonomy" id="1121331"/>
    <lineage>
        <taxon>Bacteria</taxon>
        <taxon>Bacillati</taxon>
        <taxon>Bacillota</taxon>
        <taxon>Clostridia</taxon>
        <taxon>Eubacteriales</taxon>
        <taxon>Clostridiaceae</taxon>
        <taxon>Hathewaya</taxon>
    </lineage>
</organism>
<feature type="transmembrane region" description="Helical" evidence="1">
    <location>
        <begin position="85"/>
        <end position="105"/>
    </location>
</feature>
<keyword evidence="1" id="KW-0472">Membrane</keyword>
<dbReference type="AlphaFoldDB" id="A0A1M6N3U1"/>
<evidence type="ECO:0000256" key="1">
    <source>
        <dbReference type="SAM" id="Phobius"/>
    </source>
</evidence>
<feature type="transmembrane region" description="Helical" evidence="1">
    <location>
        <begin position="7"/>
        <end position="25"/>
    </location>
</feature>
<reference evidence="2 3" key="1">
    <citation type="submission" date="2016-11" db="EMBL/GenBank/DDBJ databases">
        <authorList>
            <person name="Jaros S."/>
            <person name="Januszkiewicz K."/>
            <person name="Wedrychowicz H."/>
        </authorList>
    </citation>
    <scope>NUCLEOTIDE SEQUENCE [LARGE SCALE GENOMIC DNA]</scope>
    <source>
        <strain evidence="2 3">DSM 3090</strain>
    </source>
</reference>
<evidence type="ECO:0000313" key="3">
    <source>
        <dbReference type="Proteomes" id="UP000183952"/>
    </source>
</evidence>
<dbReference type="EMBL" id="FRAD01000009">
    <property type="protein sequence ID" value="SHJ90354.1"/>
    <property type="molecule type" value="Genomic_DNA"/>
</dbReference>
<dbReference type="Proteomes" id="UP000183952">
    <property type="component" value="Unassembled WGS sequence"/>
</dbReference>
<proteinExistence type="predicted"/>
<sequence>MKDFAELLGWIIAIGYGIAFANFLLKYINRKYIVKVPKSYKKYVDYYRIVMRYVIRYHKLAGYAAAIALITHFFIMYNIEGLSITGLAAAIIMLVIIALGAYGAFINKNFKGSWLKIHRNLSFLLLISIASHLLI</sequence>
<accession>A0A1M6N3U1</accession>
<name>A0A1M6N3U1_9CLOT</name>
<keyword evidence="3" id="KW-1185">Reference proteome</keyword>
<protein>
    <submittedName>
        <fullName evidence="2">Uncharacterized protein</fullName>
    </submittedName>
</protein>
<dbReference type="RefSeq" id="WP_072903271.1">
    <property type="nucleotide sequence ID" value="NZ_FRAD01000009.1"/>
</dbReference>
<evidence type="ECO:0000313" key="2">
    <source>
        <dbReference type="EMBL" id="SHJ90354.1"/>
    </source>
</evidence>
<keyword evidence="1" id="KW-1133">Transmembrane helix</keyword>
<gene>
    <name evidence="2" type="ORF">SAMN02745248_01256</name>
</gene>